<reference evidence="2" key="1">
    <citation type="submission" date="2014-04" db="EMBL/GenBank/DDBJ databases">
        <title>Evolutionary Origins and Diversification of the Mycorrhizal Mutualists.</title>
        <authorList>
            <consortium name="DOE Joint Genome Institute"/>
            <consortium name="Mycorrhizal Genomics Consortium"/>
            <person name="Kohler A."/>
            <person name="Kuo A."/>
            <person name="Nagy L.G."/>
            <person name="Floudas D."/>
            <person name="Copeland A."/>
            <person name="Barry K.W."/>
            <person name="Cichocki N."/>
            <person name="Veneault-Fourrey C."/>
            <person name="LaButti K."/>
            <person name="Lindquist E.A."/>
            <person name="Lipzen A."/>
            <person name="Lundell T."/>
            <person name="Morin E."/>
            <person name="Murat C."/>
            <person name="Riley R."/>
            <person name="Ohm R."/>
            <person name="Sun H."/>
            <person name="Tunlid A."/>
            <person name="Henrissat B."/>
            <person name="Grigoriev I.V."/>
            <person name="Hibbett D.S."/>
            <person name="Martin F."/>
        </authorList>
    </citation>
    <scope>NUCLEOTIDE SEQUENCE [LARGE SCALE GENOMIC DNA]</scope>
    <source>
        <strain evidence="2">FD-334 SS-4</strain>
    </source>
</reference>
<evidence type="ECO:0000313" key="2">
    <source>
        <dbReference type="Proteomes" id="UP000054270"/>
    </source>
</evidence>
<protein>
    <submittedName>
        <fullName evidence="1">Uncharacterized protein</fullName>
    </submittedName>
</protein>
<dbReference type="Proteomes" id="UP000054270">
    <property type="component" value="Unassembled WGS sequence"/>
</dbReference>
<gene>
    <name evidence="1" type="ORF">HYPSUDRAFT_813561</name>
</gene>
<dbReference type="AlphaFoldDB" id="A0A0D2NV68"/>
<accession>A0A0D2NV68</accession>
<evidence type="ECO:0000313" key="1">
    <source>
        <dbReference type="EMBL" id="KJA20441.1"/>
    </source>
</evidence>
<sequence>MQSLLWVNGASTIRRAAGGRCWRAVLSRSAVVRWAPPADAFAAAERACRTAGQFHRAPTSLAAVDIVWKCREIASESRVPLLSKTHVPVVTQARPYKQPAVRQAFGTRPLWHYQRDCQRVGAHCAAHSSGVYHRRHEPMRAVRVKVERSPCPELCVERLRGR</sequence>
<keyword evidence="2" id="KW-1185">Reference proteome</keyword>
<dbReference type="EMBL" id="KN817567">
    <property type="protein sequence ID" value="KJA20441.1"/>
    <property type="molecule type" value="Genomic_DNA"/>
</dbReference>
<organism evidence="1 2">
    <name type="scientific">Hypholoma sublateritium (strain FD-334 SS-4)</name>
    <dbReference type="NCBI Taxonomy" id="945553"/>
    <lineage>
        <taxon>Eukaryota</taxon>
        <taxon>Fungi</taxon>
        <taxon>Dikarya</taxon>
        <taxon>Basidiomycota</taxon>
        <taxon>Agaricomycotina</taxon>
        <taxon>Agaricomycetes</taxon>
        <taxon>Agaricomycetidae</taxon>
        <taxon>Agaricales</taxon>
        <taxon>Agaricineae</taxon>
        <taxon>Strophariaceae</taxon>
        <taxon>Hypholoma</taxon>
    </lineage>
</organism>
<name>A0A0D2NV68_HYPSF</name>
<proteinExistence type="predicted"/>